<evidence type="ECO:0000256" key="8">
    <source>
        <dbReference type="SAM" id="Phobius"/>
    </source>
</evidence>
<feature type="transmembrane region" description="Helical" evidence="8">
    <location>
        <begin position="490"/>
        <end position="511"/>
    </location>
</feature>
<dbReference type="PANTHER" id="PTHR31145:SF2">
    <property type="entry name" value="FLAVIN CARRIER PROTEIN 2"/>
    <property type="match status" value="1"/>
</dbReference>
<dbReference type="InterPro" id="IPR010308">
    <property type="entry name" value="TRP_C"/>
</dbReference>
<dbReference type="InterPro" id="IPR040241">
    <property type="entry name" value="TRP_Flc/Pkd2-like"/>
</dbReference>
<dbReference type="Gene3D" id="3.40.50.720">
    <property type="entry name" value="NAD(P)-binding Rossmann-like Domain"/>
    <property type="match status" value="1"/>
</dbReference>
<dbReference type="SMART" id="SM01320">
    <property type="entry name" value="TRP_N"/>
    <property type="match status" value="1"/>
</dbReference>
<feature type="transmembrane region" description="Helical" evidence="8">
    <location>
        <begin position="517"/>
        <end position="536"/>
    </location>
</feature>
<keyword evidence="12" id="KW-1185">Reference proteome</keyword>
<evidence type="ECO:0000313" key="12">
    <source>
        <dbReference type="Proteomes" id="UP000286045"/>
    </source>
</evidence>
<dbReference type="Proteomes" id="UP000286045">
    <property type="component" value="Unassembled WGS sequence"/>
</dbReference>
<feature type="region of interest" description="Disordered" evidence="7">
    <location>
        <begin position="652"/>
        <end position="737"/>
    </location>
</feature>
<dbReference type="Pfam" id="PF14558">
    <property type="entry name" value="TRP_N"/>
    <property type="match status" value="1"/>
</dbReference>
<dbReference type="InterPro" id="IPR032800">
    <property type="entry name" value="TRP_N"/>
</dbReference>
<feature type="compositionally biased region" description="Polar residues" evidence="7">
    <location>
        <begin position="662"/>
        <end position="679"/>
    </location>
</feature>
<protein>
    <recommendedName>
        <fullName evidence="10">ML-like domain-containing protein</fullName>
    </recommendedName>
</protein>
<feature type="chain" id="PRO_5019243282" description="ML-like domain-containing protein" evidence="9">
    <location>
        <begin position="29"/>
        <end position="1767"/>
    </location>
</feature>
<feature type="transmembrane region" description="Helical" evidence="8">
    <location>
        <begin position="548"/>
        <end position="569"/>
    </location>
</feature>
<feature type="compositionally biased region" description="Polar residues" evidence="7">
    <location>
        <begin position="685"/>
        <end position="697"/>
    </location>
</feature>
<keyword evidence="5 8" id="KW-1133">Transmembrane helix</keyword>
<feature type="transmembrane region" description="Helical" evidence="8">
    <location>
        <begin position="581"/>
        <end position="608"/>
    </location>
</feature>
<evidence type="ECO:0000256" key="1">
    <source>
        <dbReference type="ARBA" id="ARBA00004141"/>
    </source>
</evidence>
<evidence type="ECO:0000256" key="6">
    <source>
        <dbReference type="ARBA" id="ARBA00023136"/>
    </source>
</evidence>
<dbReference type="InterPro" id="IPR002347">
    <property type="entry name" value="SDR_fam"/>
</dbReference>
<feature type="transmembrane region" description="Helical" evidence="8">
    <location>
        <begin position="347"/>
        <end position="369"/>
    </location>
</feature>
<dbReference type="Pfam" id="PF06011">
    <property type="entry name" value="TRP"/>
    <property type="match status" value="1"/>
</dbReference>
<keyword evidence="4 9" id="KW-0732">Signal</keyword>
<dbReference type="EMBL" id="RYZI01000084">
    <property type="protein sequence ID" value="RWA11311.1"/>
    <property type="molecule type" value="Genomic_DNA"/>
</dbReference>
<gene>
    <name evidence="11" type="ORF">EKO27_g3808</name>
</gene>
<dbReference type="SUPFAM" id="SSF51735">
    <property type="entry name" value="NAD(P)-binding Rossmann-fold domains"/>
    <property type="match status" value="1"/>
</dbReference>
<dbReference type="STRING" id="363999.A0A439DA80"/>
<dbReference type="CDD" id="cd05233">
    <property type="entry name" value="SDR_c"/>
    <property type="match status" value="1"/>
</dbReference>
<keyword evidence="6 8" id="KW-0472">Membrane</keyword>
<dbReference type="GO" id="GO:0009272">
    <property type="term" value="P:fungal-type cell wall biogenesis"/>
    <property type="evidence" value="ECO:0007669"/>
    <property type="project" value="TreeGrafter"/>
</dbReference>
<dbReference type="GO" id="GO:0055085">
    <property type="term" value="P:transmembrane transport"/>
    <property type="evidence" value="ECO:0007669"/>
    <property type="project" value="TreeGrafter"/>
</dbReference>
<dbReference type="InterPro" id="IPR036291">
    <property type="entry name" value="NAD(P)-bd_dom_sf"/>
</dbReference>
<feature type="domain" description="ML-like" evidence="10">
    <location>
        <begin position="30"/>
        <end position="172"/>
    </location>
</feature>
<sequence>MAAPLISSIRALLLFFFCLFALVSPSLAERKLETNSLNSCQANSGFTASLFNLRYIPSKNSIDVNISAVSTIEARVKFDVAISAYGYEFYSLIIDPCELELAGFCPMVSGNLDDPFSMSIDPSTADLVPGIAYTFPDIDAKVRVYINATNGPMAGQSVACLEANVSNGQTVDLIGVKYASAIVAGLALASSALLSGLGHSNAASHVAATALALTSYFQSQAIVGLVGIPLPPVVQSWTQDFQWSLGIVNVGFLQTIYTWYQRSTGGTAARIIDTLATVSVQVQKRSEPLVSPGLSLFRRAEAMVPRSLLSHTSGLAKRGNVKTDYGTYVVYGIQRVAFRAGIETTNVFLTGIVSFYVIMVFAAIVVALFKGTCELAARARWINGDKFLEFRNGWVTVLKGILFRITLIGYAPVTILSLWEFTQRDSAAEVLLAVFFLLYVNIALFWGSYKLIRIAHRSVALHRNPAYILFSDPQTLNKWGFLYIQFRASAYYFVVPVLGYTILKAFFIAFAQNAGTVQAIALLLIEAGALIAASVLRPWMDKKINSFNIAICAVNFINAIFLLIFTKVFDQPAIVTGVVGVVLWILNAATTLILLLVLIISTAIVFFTDNPDGRYKFMADDRTSFMKSQSQLAPNGELDALGATARGDKMEYGSGFDDNESLRQPSYNQTPRSRPQSINRAIPSSLKTASTTSTVQNDRARTSVDPFSSVQTGGEIPRTASSSGHSNHSASRAQNASPWQRGAGCILTSKISMDQPVHDPLLMRIAQHLETLPFELIEPVLKELPFFRTLDLFSCAGQRLREAIRYHSRWAEVLGEETDKLEHLWTSLNQLTWAQYRRLWTQVNAHKFERGGQMAGVLYLMKVKVPTAKEHITSALYGELHSSLFNLLGLERYKGTWVSTPELKAVVSYLPVDSRLAKWARLDATPEENEPADRFAENLVQNLRKDNSNWSVNNIIFELKSAYFWLFREQSAELKTLAEVYERFPRFLKVTNAPELPTSEAHVLARLRRDATRRRRIPRWHYKEDNFSPKRNLTLQRTPYRFRYPHTTLVPFEWCLRLFKVAVDENASKIEERLPPHLRAHLDRATDGLDFIYSRTPGKRLKRTYGNAGKDAIFVQYPFSNGVLPKPKAELDWLKSFVTIVGWMTREFPSITRAVASIQLPILRRRLLADPDDYRLFVEHESPSIIARQLTVDLNQCRAPSPSKLPSLLALYMPPWPIPKAVEVSLFFAPHRDCNRDLLQLLYESKISEICRFLRGAPEPIPPGDGRSIVADEISLDGINSFPEKTLGVVATESREKSQKSISERDLVTTANTLRQLLKDMSLSANEAGSEILAHIVAQVESSTSRQDAQGDSSWKATVQNYVASQRRPTAQRDCYICGRQIIKPHHTISSMCVPCGNFNLAGSQLSLPPRLSLVGTVAAVTGARVNLGYHITLRLLRCGAKVIASTRYPHNALLRYGAEKDAGEWMGRLLIVGADFRSARDAFELAREIRRIVRGWGGTLHILINNAAQTLTDSIEKERLSVKKEEQLKGTTAPSLLLPSTSYVPKVRAGNIASIEGLTTQQLTTDTTKEGSTQGSSWVQSLPEIPYEDVISTHSVNAFVPLILVRELLPIMSDSNPVGKRSSHAHGYIVNVSSREGIFEQTVRGAQSAKNGKHVHTNMSKAALNMITETEAADAWRTARVAMNTVDPGYMSAAPEFHALNGGEMPIGWEDGAGRVNTFLTLGTEVLWPIAVGELEKTGEEGCHAVWGRFLKHYGASRANLQQGLR</sequence>
<comment type="caution">
    <text evidence="11">The sequence shown here is derived from an EMBL/GenBank/DDBJ whole genome shotgun (WGS) entry which is preliminary data.</text>
</comment>
<dbReference type="PANTHER" id="PTHR31145">
    <property type="entry name" value="INTEGRAL MEMBRANE PROTEIN (AFU_ORTHOLOGUE AFUA_7G01610)"/>
    <property type="match status" value="1"/>
</dbReference>
<accession>A0A439DA80</accession>
<feature type="signal peptide" evidence="9">
    <location>
        <begin position="1"/>
        <end position="28"/>
    </location>
</feature>
<evidence type="ECO:0000313" key="11">
    <source>
        <dbReference type="EMBL" id="RWA11311.1"/>
    </source>
</evidence>
<dbReference type="Pfam" id="PF00106">
    <property type="entry name" value="adh_short"/>
    <property type="match status" value="1"/>
</dbReference>
<evidence type="ECO:0000256" key="3">
    <source>
        <dbReference type="ARBA" id="ARBA00022692"/>
    </source>
</evidence>
<comment type="subcellular location">
    <subcellularLocation>
        <location evidence="1">Membrane</location>
        <topology evidence="1">Multi-pass membrane protein</topology>
    </subcellularLocation>
</comment>
<name>A0A439DA80_9PEZI</name>
<keyword evidence="3 8" id="KW-0812">Transmembrane</keyword>
<feature type="compositionally biased region" description="Low complexity" evidence="7">
    <location>
        <begin position="720"/>
        <end position="731"/>
    </location>
</feature>
<feature type="transmembrane region" description="Helical" evidence="8">
    <location>
        <begin position="431"/>
        <end position="449"/>
    </location>
</feature>
<evidence type="ECO:0000259" key="10">
    <source>
        <dbReference type="SMART" id="SM01320"/>
    </source>
</evidence>
<evidence type="ECO:0000256" key="9">
    <source>
        <dbReference type="SAM" id="SignalP"/>
    </source>
</evidence>
<dbReference type="GO" id="GO:0016020">
    <property type="term" value="C:membrane"/>
    <property type="evidence" value="ECO:0007669"/>
    <property type="project" value="UniProtKB-SubCell"/>
</dbReference>
<evidence type="ECO:0000256" key="2">
    <source>
        <dbReference type="ARBA" id="ARBA00010642"/>
    </source>
</evidence>
<reference evidence="11 12" key="1">
    <citation type="submission" date="2018-12" db="EMBL/GenBank/DDBJ databases">
        <title>Draft genome sequence of Xylaria grammica IHI A82.</title>
        <authorList>
            <person name="Buettner E."/>
            <person name="Kellner H."/>
        </authorList>
    </citation>
    <scope>NUCLEOTIDE SEQUENCE [LARGE SCALE GENOMIC DNA]</scope>
    <source>
        <strain evidence="11 12">IHI A82</strain>
    </source>
</reference>
<proteinExistence type="inferred from homology"/>
<comment type="similarity">
    <text evidence="2">Belongs to the transient receptor potential (TRP) ion channel family.</text>
</comment>
<evidence type="ECO:0000256" key="4">
    <source>
        <dbReference type="ARBA" id="ARBA00022729"/>
    </source>
</evidence>
<evidence type="ECO:0000256" key="5">
    <source>
        <dbReference type="ARBA" id="ARBA00022989"/>
    </source>
</evidence>
<evidence type="ECO:0000256" key="7">
    <source>
        <dbReference type="SAM" id="MobiDB-lite"/>
    </source>
</evidence>
<feature type="transmembrane region" description="Helical" evidence="8">
    <location>
        <begin position="401"/>
        <end position="419"/>
    </location>
</feature>
<organism evidence="11 12">
    <name type="scientific">Xylaria grammica</name>
    <dbReference type="NCBI Taxonomy" id="363999"/>
    <lineage>
        <taxon>Eukaryota</taxon>
        <taxon>Fungi</taxon>
        <taxon>Dikarya</taxon>
        <taxon>Ascomycota</taxon>
        <taxon>Pezizomycotina</taxon>
        <taxon>Sordariomycetes</taxon>
        <taxon>Xylariomycetidae</taxon>
        <taxon>Xylariales</taxon>
        <taxon>Xylariaceae</taxon>
        <taxon>Xylaria</taxon>
    </lineage>
</organism>